<name>A0A553ZY05_9BACI</name>
<proteinExistence type="predicted"/>
<keyword evidence="3" id="KW-1133">Transmembrane helix</keyword>
<comment type="subcellular location">
    <subcellularLocation>
        <location evidence="1">Cell surface</location>
    </subcellularLocation>
</comment>
<organism evidence="4 5">
    <name type="scientific">Alkalicoccobacillus porphyridii</name>
    <dbReference type="NCBI Taxonomy" id="2597270"/>
    <lineage>
        <taxon>Bacteria</taxon>
        <taxon>Bacillati</taxon>
        <taxon>Bacillota</taxon>
        <taxon>Bacilli</taxon>
        <taxon>Bacillales</taxon>
        <taxon>Bacillaceae</taxon>
        <taxon>Alkalicoccobacillus</taxon>
    </lineage>
</organism>
<dbReference type="OrthoDB" id="2967834at2"/>
<reference evidence="4 5" key="1">
    <citation type="submission" date="2019-07" db="EMBL/GenBank/DDBJ databases">
        <authorList>
            <person name="Park Y.J."/>
            <person name="Jeong S.E."/>
            <person name="Jung H.S."/>
        </authorList>
    </citation>
    <scope>NUCLEOTIDE SEQUENCE [LARGE SCALE GENOMIC DNA]</scope>
    <source>
        <strain evidence="5">P16(2019)</strain>
    </source>
</reference>
<feature type="transmembrane region" description="Helical" evidence="3">
    <location>
        <begin position="13"/>
        <end position="35"/>
    </location>
</feature>
<accession>A0A553ZY05</accession>
<evidence type="ECO:0000256" key="1">
    <source>
        <dbReference type="ARBA" id="ARBA00004241"/>
    </source>
</evidence>
<protein>
    <submittedName>
        <fullName evidence="4">Type II secretion system protein</fullName>
    </submittedName>
</protein>
<gene>
    <name evidence="4" type="ORF">FN960_12870</name>
</gene>
<keyword evidence="2" id="KW-0178">Competence</keyword>
<keyword evidence="3" id="KW-0812">Transmembrane</keyword>
<dbReference type="GO" id="GO:0030420">
    <property type="term" value="P:establishment of competence for transformation"/>
    <property type="evidence" value="ECO:0007669"/>
    <property type="project" value="UniProtKB-KW"/>
</dbReference>
<dbReference type="AlphaFoldDB" id="A0A553ZY05"/>
<evidence type="ECO:0000256" key="2">
    <source>
        <dbReference type="ARBA" id="ARBA00023287"/>
    </source>
</evidence>
<keyword evidence="5" id="KW-1185">Reference proteome</keyword>
<dbReference type="Proteomes" id="UP000318521">
    <property type="component" value="Unassembled WGS sequence"/>
</dbReference>
<dbReference type="RefSeq" id="WP_143849140.1">
    <property type="nucleotide sequence ID" value="NZ_VLXZ01000007.1"/>
</dbReference>
<dbReference type="EMBL" id="VLXZ01000007">
    <property type="protein sequence ID" value="TSB46246.1"/>
    <property type="molecule type" value="Genomic_DNA"/>
</dbReference>
<comment type="caution">
    <text evidence="4">The sequence shown here is derived from an EMBL/GenBank/DDBJ whole genome shotgun (WGS) entry which is preliminary data.</text>
</comment>
<dbReference type="GO" id="GO:0009986">
    <property type="term" value="C:cell surface"/>
    <property type="evidence" value="ECO:0007669"/>
    <property type="project" value="UniProtKB-SubCell"/>
</dbReference>
<dbReference type="InterPro" id="IPR012902">
    <property type="entry name" value="N_methyl_site"/>
</dbReference>
<evidence type="ECO:0000256" key="3">
    <source>
        <dbReference type="SAM" id="Phobius"/>
    </source>
</evidence>
<keyword evidence="3" id="KW-0472">Membrane</keyword>
<evidence type="ECO:0000313" key="5">
    <source>
        <dbReference type="Proteomes" id="UP000318521"/>
    </source>
</evidence>
<sequence length="121" mass="13571">MYHNEKGITLIELLASIVILSIFAIGFATMLMNGIKANEVNRIEMEATLVAQSEIEQMRLNQEDLFCQDSRSTKDSFEINRITSIVEEMCIVTVEVSGTQLSNEVITLHTEFNTAQTGRTP</sequence>
<evidence type="ECO:0000313" key="4">
    <source>
        <dbReference type="EMBL" id="TSB46246.1"/>
    </source>
</evidence>
<dbReference type="Pfam" id="PF07963">
    <property type="entry name" value="N_methyl"/>
    <property type="match status" value="1"/>
</dbReference>
<dbReference type="NCBIfam" id="TIGR02532">
    <property type="entry name" value="IV_pilin_GFxxxE"/>
    <property type="match status" value="1"/>
</dbReference>